<sequence length="390" mass="42295">MSKTLPPAERGPRRPWIVGSIIIPGDNDRYVLHPHWPWYAGGFVILAFIAYVLFSLFVPRSEVATDDARVTAHYAVIAPRVAGQVVSVDVEDNQMVKKGQLLARLDDRDFRVAVDEAQAQLDRDLAQVANAEAALARQPALVAQEQAQVRQASARLDLAEANATRYDNLANSGSGSRQAQQQARATQREQASRVEEARAAVQAATRELAVLRAAREAALSAVKADRARLAQAKLDLGYTRITAPVDGMVGQREAEPGNYVAPGSALMAVVPLEETFVEANYREVALKHVAPGQHVRIHVDAYDIDLDGVVDSVPPATGAAFSPVGPENATGNFTKIVQRLPVKIRFSAGQPEVRHLRMGMSVETRIETHFANVIGGETQTAYFGSKEAVE</sequence>
<dbReference type="Gene3D" id="2.40.30.170">
    <property type="match status" value="1"/>
</dbReference>
<reference evidence="5" key="1">
    <citation type="submission" date="2022-03" db="EMBL/GenBank/DDBJ databases">
        <title>Identification of a novel bacterium isolated from mangrove sediments.</title>
        <authorList>
            <person name="Pan X."/>
        </authorList>
    </citation>
    <scope>NUCLEOTIDE SEQUENCE</scope>
    <source>
        <strain evidence="5">B2637</strain>
    </source>
</reference>
<evidence type="ECO:0000256" key="2">
    <source>
        <dbReference type="SAM" id="MobiDB-lite"/>
    </source>
</evidence>
<dbReference type="InterPro" id="IPR058625">
    <property type="entry name" value="MdtA-like_BSH"/>
</dbReference>
<accession>A0ABT0A7Z1</accession>
<feature type="region of interest" description="Disordered" evidence="2">
    <location>
        <begin position="167"/>
        <end position="191"/>
    </location>
</feature>
<dbReference type="Gene3D" id="1.10.287.470">
    <property type="entry name" value="Helix hairpin bin"/>
    <property type="match status" value="2"/>
</dbReference>
<evidence type="ECO:0000313" key="6">
    <source>
        <dbReference type="Proteomes" id="UP001162802"/>
    </source>
</evidence>
<proteinExistence type="predicted"/>
<evidence type="ECO:0000256" key="1">
    <source>
        <dbReference type="SAM" id="Coils"/>
    </source>
</evidence>
<gene>
    <name evidence="5" type="ORF">MTR65_01120</name>
</gene>
<dbReference type="EMBL" id="JALHAT010000001">
    <property type="protein sequence ID" value="MCJ1959279.1"/>
    <property type="molecule type" value="Genomic_DNA"/>
</dbReference>
<dbReference type="RefSeq" id="WP_243796428.1">
    <property type="nucleotide sequence ID" value="NZ_JALHAT010000001.1"/>
</dbReference>
<dbReference type="Gene3D" id="2.40.50.100">
    <property type="match status" value="1"/>
</dbReference>
<dbReference type="SUPFAM" id="SSF111369">
    <property type="entry name" value="HlyD-like secretion proteins"/>
    <property type="match status" value="2"/>
</dbReference>
<keyword evidence="3" id="KW-0812">Transmembrane</keyword>
<comment type="caution">
    <text evidence="5">The sequence shown here is derived from an EMBL/GenBank/DDBJ whole genome shotgun (WGS) entry which is preliminary data.</text>
</comment>
<feature type="compositionally biased region" description="Low complexity" evidence="2">
    <location>
        <begin position="172"/>
        <end position="185"/>
    </location>
</feature>
<protein>
    <submittedName>
        <fullName evidence="5">HlyD family secretion protein</fullName>
    </submittedName>
</protein>
<keyword evidence="1" id="KW-0175">Coiled coil</keyword>
<dbReference type="PANTHER" id="PTHR30386">
    <property type="entry name" value="MEMBRANE FUSION SUBUNIT OF EMRAB-TOLC MULTIDRUG EFFLUX PUMP"/>
    <property type="match status" value="1"/>
</dbReference>
<evidence type="ECO:0000313" key="5">
    <source>
        <dbReference type="EMBL" id="MCJ1959279.1"/>
    </source>
</evidence>
<keyword evidence="3" id="KW-1133">Transmembrane helix</keyword>
<dbReference type="Pfam" id="PF25917">
    <property type="entry name" value="BSH_RND"/>
    <property type="match status" value="1"/>
</dbReference>
<dbReference type="Proteomes" id="UP001162802">
    <property type="component" value="Unassembled WGS sequence"/>
</dbReference>
<keyword evidence="3" id="KW-0472">Membrane</keyword>
<evidence type="ECO:0000259" key="4">
    <source>
        <dbReference type="Pfam" id="PF25917"/>
    </source>
</evidence>
<dbReference type="InterPro" id="IPR050739">
    <property type="entry name" value="MFP"/>
</dbReference>
<name>A0ABT0A7Z1_9SPHN</name>
<keyword evidence="6" id="KW-1185">Reference proteome</keyword>
<feature type="coiled-coil region" evidence="1">
    <location>
        <begin position="114"/>
        <end position="162"/>
    </location>
</feature>
<evidence type="ECO:0000256" key="3">
    <source>
        <dbReference type="SAM" id="Phobius"/>
    </source>
</evidence>
<dbReference type="PANTHER" id="PTHR30386:SF24">
    <property type="entry name" value="MULTIDRUG RESISTANCE EFFLUX PUMP"/>
    <property type="match status" value="1"/>
</dbReference>
<organism evidence="5 6">
    <name type="scientific">Novosphingobium mangrovi</name>
    <name type="common">ex Hu et al. 2023</name>
    <dbReference type="NCBI Taxonomy" id="2930094"/>
    <lineage>
        <taxon>Bacteria</taxon>
        <taxon>Pseudomonadati</taxon>
        <taxon>Pseudomonadota</taxon>
        <taxon>Alphaproteobacteria</taxon>
        <taxon>Sphingomonadales</taxon>
        <taxon>Sphingomonadaceae</taxon>
        <taxon>Novosphingobium</taxon>
    </lineage>
</organism>
<feature type="domain" description="Multidrug resistance protein MdtA-like barrel-sandwich hybrid" evidence="4">
    <location>
        <begin position="75"/>
        <end position="270"/>
    </location>
</feature>
<feature type="transmembrane region" description="Helical" evidence="3">
    <location>
        <begin position="36"/>
        <end position="58"/>
    </location>
</feature>